<sequence length="995" mass="109273">MYEDSWYNFVPDVQNKKTSSSQVQGTHRRKESLLQQPNGPDKTSDVASRLAGVNEESEDDSPPEPALSRRAKSYSDFYDIVREHLADNTPKKSKKRKQKKQRSLEGLAVPESAQSQTLVTCDGPFDADAWRELEDELLQASQGEYATYRDKLALTERHLDTLIEDTDGALKILASLAESFRAVEEQTSSFKAQCDDLLSEQRRLEKIADDVRSDFYYYAYLEEVTRRLNAPGASRLADGAPFAEMLTNLEACIEFMSSHPTYRDAESYQARYQALLTKALHLLEVGFTALLDKVSGEISKQIAATQSESARHALAYGRFEEMMLDSYSLIPNIQKVVGEAYDRLGNPKSGLCAATYANTADNMFRSYLSARELDLKPLSQADVETLKKEAAEESVETASRNYVKQCFERSHNELLLFARVFGLEPQYSTDQASAFATIKAHRGDAVSAINVAPIATNLQAILAPVELQILCEVIGWMTDEYLTIDYDEIDESDMSVALHRQEMTARVLGEHLWQFADGVFEAEVAKLISKAPVVPESLKIEPVAAGGGASSNAYPPVKTALRLLVLFDQCMPKERCQGSSPVVFKIVKESIAALHRAEARIKSIKNGTDADLFMIKNLLILKNELMTLEIGDVRDGQGAGMEHFGQIWNTLSAAQDWVGYFSSFIPGASLFSRGSPAPGGGGTTPTLRASGSGAQAGGNGAQTQDAGEQLDELLRQSIYAFTRRWGALVNEAQSRSKLGGKNMAKVERELEELLQTAFSNQPEVIAKLKEAIQINAQALGEKGSKVTRSGASIASKEEFLLPINHPTVAFARQGTQNKKITIQKMKDIKTYNTKDSPVVTHLSTSSALTGLTRGERTGSRIFQWVWSYVPERGCAGYYKRIFSAEGKPFGLGPHRFSCAGSRGLLWTTWTANLADGIIRPVGVSMHSLVLHEAVGPLAAAIVDVALECAVRHEEVELGGVQPRAGLVIVLELPGPRQTCRSGRGNRRAEPGKLGC</sequence>
<dbReference type="GO" id="GO:0006914">
    <property type="term" value="P:autophagy"/>
    <property type="evidence" value="ECO:0007669"/>
    <property type="project" value="TreeGrafter"/>
</dbReference>
<evidence type="ECO:0000256" key="4">
    <source>
        <dbReference type="ARBA" id="ARBA00022448"/>
    </source>
</evidence>
<keyword evidence="5" id="KW-0653">Protein transport</keyword>
<keyword evidence="7" id="KW-0472">Membrane</keyword>
<dbReference type="InterPro" id="IPR048685">
    <property type="entry name" value="COG3_C"/>
</dbReference>
<evidence type="ECO:0000259" key="11">
    <source>
        <dbReference type="Pfam" id="PF20671"/>
    </source>
</evidence>
<dbReference type="PANTHER" id="PTHR13302">
    <property type="entry name" value="CONSERVED OLIGOMERIC GOLGI COMPLEX COMPONENT 3"/>
    <property type="match status" value="1"/>
</dbReference>
<evidence type="ECO:0000256" key="5">
    <source>
        <dbReference type="ARBA" id="ARBA00022927"/>
    </source>
</evidence>
<evidence type="ECO:0000256" key="6">
    <source>
        <dbReference type="ARBA" id="ARBA00023034"/>
    </source>
</evidence>
<keyword evidence="6" id="KW-0333">Golgi apparatus</keyword>
<proteinExistence type="inferred from homology"/>
<dbReference type="InterPro" id="IPR048320">
    <property type="entry name" value="COG3_N"/>
</dbReference>
<reference evidence="12 13" key="1">
    <citation type="journal article" date="2019" name="Mol. Biol. Evol.">
        <title>Blast fungal genomes show frequent chromosomal changes, gene gains and losses, and effector gene turnover.</title>
        <authorList>
            <person name="Gomez Luciano L.B."/>
            <person name="Jason Tsai I."/>
            <person name="Chuma I."/>
            <person name="Tosa Y."/>
            <person name="Chen Y.H."/>
            <person name="Li J.Y."/>
            <person name="Li M.Y."/>
            <person name="Jade Lu M.Y."/>
            <person name="Nakayashiki H."/>
            <person name="Li W.H."/>
        </authorList>
    </citation>
    <scope>NUCLEOTIDE SEQUENCE [LARGE SCALE GENOMIC DNA]</scope>
    <source>
        <strain evidence="12">MZ5-1-6</strain>
    </source>
</reference>
<dbReference type="PANTHER" id="PTHR13302:SF8">
    <property type="entry name" value="CONSERVED OLIGOMERIC GOLGI COMPLEX SUBUNIT 3"/>
    <property type="match status" value="1"/>
</dbReference>
<feature type="domain" description="Conserved oligomeric Golgi complex subunit 3 C-terminal" evidence="11">
    <location>
        <begin position="312"/>
        <end position="636"/>
    </location>
</feature>
<evidence type="ECO:0000256" key="2">
    <source>
        <dbReference type="ARBA" id="ARBA00009936"/>
    </source>
</evidence>
<dbReference type="EMBL" id="CP034208">
    <property type="protein sequence ID" value="QBZ62284.1"/>
    <property type="molecule type" value="Genomic_DNA"/>
</dbReference>
<feature type="compositionally biased region" description="Low complexity" evidence="9">
    <location>
        <begin position="684"/>
        <end position="693"/>
    </location>
</feature>
<dbReference type="Pfam" id="PF04136">
    <property type="entry name" value="COG3_N"/>
    <property type="match status" value="1"/>
</dbReference>
<comment type="similarity">
    <text evidence="2">Belongs to the COG3 family.</text>
</comment>
<evidence type="ECO:0000256" key="8">
    <source>
        <dbReference type="ARBA" id="ARBA00031339"/>
    </source>
</evidence>
<comment type="subcellular location">
    <subcellularLocation>
        <location evidence="1">Golgi apparatus membrane</location>
        <topology evidence="1">Peripheral membrane protein</topology>
    </subcellularLocation>
</comment>
<dbReference type="GO" id="GO:0000139">
    <property type="term" value="C:Golgi membrane"/>
    <property type="evidence" value="ECO:0007669"/>
    <property type="project" value="UniProtKB-SubCell"/>
</dbReference>
<dbReference type="GO" id="GO:0005801">
    <property type="term" value="C:cis-Golgi network"/>
    <property type="evidence" value="ECO:0007669"/>
    <property type="project" value="InterPro"/>
</dbReference>
<evidence type="ECO:0000256" key="3">
    <source>
        <dbReference type="ARBA" id="ARBA00020976"/>
    </source>
</evidence>
<dbReference type="GO" id="GO:0006886">
    <property type="term" value="P:intracellular protein transport"/>
    <property type="evidence" value="ECO:0007669"/>
    <property type="project" value="InterPro"/>
</dbReference>
<dbReference type="Proteomes" id="UP000294847">
    <property type="component" value="Chromosome 5"/>
</dbReference>
<evidence type="ECO:0000313" key="12">
    <source>
        <dbReference type="EMBL" id="QBZ62284.1"/>
    </source>
</evidence>
<dbReference type="Pfam" id="PF20671">
    <property type="entry name" value="COG3_C"/>
    <property type="match status" value="1"/>
</dbReference>
<accession>A0A4P7NJQ0</accession>
<organism evidence="12 13">
    <name type="scientific">Pyricularia oryzae</name>
    <name type="common">Rice blast fungus</name>
    <name type="synonym">Magnaporthe oryzae</name>
    <dbReference type="NCBI Taxonomy" id="318829"/>
    <lineage>
        <taxon>Eukaryota</taxon>
        <taxon>Fungi</taxon>
        <taxon>Dikarya</taxon>
        <taxon>Ascomycota</taxon>
        <taxon>Pezizomycotina</taxon>
        <taxon>Sordariomycetes</taxon>
        <taxon>Sordariomycetidae</taxon>
        <taxon>Magnaporthales</taxon>
        <taxon>Pyriculariaceae</taxon>
        <taxon>Pyricularia</taxon>
    </lineage>
</organism>
<feature type="region of interest" description="Disordered" evidence="9">
    <location>
        <begin position="675"/>
        <end position="705"/>
    </location>
</feature>
<name>A0A4P7NJQ0_PYROR</name>
<dbReference type="GO" id="GO:0017119">
    <property type="term" value="C:Golgi transport complex"/>
    <property type="evidence" value="ECO:0007669"/>
    <property type="project" value="TreeGrafter"/>
</dbReference>
<evidence type="ECO:0000256" key="9">
    <source>
        <dbReference type="SAM" id="MobiDB-lite"/>
    </source>
</evidence>
<evidence type="ECO:0000256" key="7">
    <source>
        <dbReference type="ARBA" id="ARBA00023136"/>
    </source>
</evidence>
<feature type="domain" description="Conserved oligomeric Golgi complex subunit 3 N-terminal" evidence="10">
    <location>
        <begin position="148"/>
        <end position="292"/>
    </location>
</feature>
<feature type="compositionally biased region" description="Polar residues" evidence="9">
    <location>
        <begin position="16"/>
        <end position="25"/>
    </location>
</feature>
<keyword evidence="4" id="KW-0813">Transport</keyword>
<protein>
    <recommendedName>
        <fullName evidence="3">Conserved oligomeric Golgi complex subunit 3</fullName>
    </recommendedName>
    <alternativeName>
        <fullName evidence="8">Component of oligomeric Golgi complex 3</fullName>
    </alternativeName>
</protein>
<dbReference type="AlphaFoldDB" id="A0A4P7NJQ0"/>
<dbReference type="GO" id="GO:0006891">
    <property type="term" value="P:intra-Golgi vesicle-mediated transport"/>
    <property type="evidence" value="ECO:0007669"/>
    <property type="project" value="TreeGrafter"/>
</dbReference>
<evidence type="ECO:0000256" key="1">
    <source>
        <dbReference type="ARBA" id="ARBA00004395"/>
    </source>
</evidence>
<dbReference type="InterPro" id="IPR007265">
    <property type="entry name" value="COG_su3"/>
</dbReference>
<feature type="compositionally biased region" description="Basic residues" evidence="9">
    <location>
        <begin position="91"/>
        <end position="101"/>
    </location>
</feature>
<evidence type="ECO:0000313" key="13">
    <source>
        <dbReference type="Proteomes" id="UP000294847"/>
    </source>
</evidence>
<dbReference type="GO" id="GO:0007030">
    <property type="term" value="P:Golgi organization"/>
    <property type="evidence" value="ECO:0007669"/>
    <property type="project" value="TreeGrafter"/>
</dbReference>
<feature type="region of interest" description="Disordered" evidence="9">
    <location>
        <begin position="13"/>
        <end position="71"/>
    </location>
</feature>
<feature type="region of interest" description="Disordered" evidence="9">
    <location>
        <begin position="85"/>
        <end position="115"/>
    </location>
</feature>
<evidence type="ECO:0000259" key="10">
    <source>
        <dbReference type="Pfam" id="PF04136"/>
    </source>
</evidence>
<gene>
    <name evidence="12" type="ORF">PoMZ_11162</name>
</gene>